<reference evidence="2 3" key="1">
    <citation type="submission" date="2024-03" db="EMBL/GenBank/DDBJ databases">
        <authorList>
            <person name="Martinez-Hernandez J."/>
        </authorList>
    </citation>
    <scope>NUCLEOTIDE SEQUENCE [LARGE SCALE GENOMIC DNA]</scope>
</reference>
<proteinExistence type="predicted"/>
<evidence type="ECO:0000313" key="2">
    <source>
        <dbReference type="EMBL" id="CAL0323636.1"/>
    </source>
</evidence>
<comment type="caution">
    <text evidence="2">The sequence shown here is derived from an EMBL/GenBank/DDBJ whole genome shotgun (WGS) entry which is preliminary data.</text>
</comment>
<gene>
    <name evidence="2" type="ORF">LLUT_LOCUS24696</name>
</gene>
<dbReference type="Proteomes" id="UP001497480">
    <property type="component" value="Unassembled WGS sequence"/>
</dbReference>
<dbReference type="AlphaFoldDB" id="A0AAV1XPY0"/>
<dbReference type="EMBL" id="CAXHTB010000017">
    <property type="protein sequence ID" value="CAL0323636.1"/>
    <property type="molecule type" value="Genomic_DNA"/>
</dbReference>
<evidence type="ECO:0000256" key="1">
    <source>
        <dbReference type="SAM" id="MobiDB-lite"/>
    </source>
</evidence>
<organism evidence="2 3">
    <name type="scientific">Lupinus luteus</name>
    <name type="common">European yellow lupine</name>
    <dbReference type="NCBI Taxonomy" id="3873"/>
    <lineage>
        <taxon>Eukaryota</taxon>
        <taxon>Viridiplantae</taxon>
        <taxon>Streptophyta</taxon>
        <taxon>Embryophyta</taxon>
        <taxon>Tracheophyta</taxon>
        <taxon>Spermatophyta</taxon>
        <taxon>Magnoliopsida</taxon>
        <taxon>eudicotyledons</taxon>
        <taxon>Gunneridae</taxon>
        <taxon>Pentapetalae</taxon>
        <taxon>rosids</taxon>
        <taxon>fabids</taxon>
        <taxon>Fabales</taxon>
        <taxon>Fabaceae</taxon>
        <taxon>Papilionoideae</taxon>
        <taxon>50 kb inversion clade</taxon>
        <taxon>genistoids sensu lato</taxon>
        <taxon>core genistoids</taxon>
        <taxon>Genisteae</taxon>
        <taxon>Lupinus</taxon>
    </lineage>
</organism>
<name>A0AAV1XPY0_LUPLU</name>
<feature type="compositionally biased region" description="Basic and acidic residues" evidence="1">
    <location>
        <begin position="12"/>
        <end position="26"/>
    </location>
</feature>
<keyword evidence="3" id="KW-1185">Reference proteome</keyword>
<protein>
    <submittedName>
        <fullName evidence="2">Uncharacterized protein</fullName>
    </submittedName>
</protein>
<accession>A0AAV1XPY0</accession>
<sequence length="49" mass="5333">MRESGVATGGCRFKEDGGSKSDRELRGDVNKSDMIALTICQIVDTSIRE</sequence>
<evidence type="ECO:0000313" key="3">
    <source>
        <dbReference type="Proteomes" id="UP001497480"/>
    </source>
</evidence>
<feature type="region of interest" description="Disordered" evidence="1">
    <location>
        <begin position="1"/>
        <end position="26"/>
    </location>
</feature>